<accession>A0A143DDU4</accession>
<comment type="subcellular location">
    <subcellularLocation>
        <location evidence="10">Cell membrane</location>
        <topology evidence="10">Peripheral membrane protein</topology>
        <orientation evidence="10">Cytoplasmic side</orientation>
    </subcellularLocation>
</comment>
<keyword evidence="15" id="KW-1185">Reference proteome</keyword>
<keyword evidence="2 10" id="KW-0132">Cell division</keyword>
<evidence type="ECO:0000256" key="1">
    <source>
        <dbReference type="ARBA" id="ARBA00022475"/>
    </source>
</evidence>
<comment type="similarity">
    <text evidence="10">Belongs to the glycosyltransferase 28 family. MurG subfamily.</text>
</comment>
<feature type="binding site" evidence="10">
    <location>
        <begin position="18"/>
        <end position="20"/>
    </location>
    <ligand>
        <name>UDP-N-acetyl-alpha-D-glucosamine</name>
        <dbReference type="ChEBI" id="CHEBI:57705"/>
    </ligand>
</feature>
<proteinExistence type="inferred from homology"/>
<organism evidence="14 15">
    <name type="scientific">Haematospirillum jordaniae</name>
    <dbReference type="NCBI Taxonomy" id="1549855"/>
    <lineage>
        <taxon>Bacteria</taxon>
        <taxon>Pseudomonadati</taxon>
        <taxon>Pseudomonadota</taxon>
        <taxon>Alphaproteobacteria</taxon>
        <taxon>Rhodospirillales</taxon>
        <taxon>Novispirillaceae</taxon>
        <taxon>Haematospirillum</taxon>
    </lineage>
</organism>
<dbReference type="NCBIfam" id="TIGR01133">
    <property type="entry name" value="murG"/>
    <property type="match status" value="1"/>
</dbReference>
<dbReference type="Pfam" id="PF03033">
    <property type="entry name" value="Glyco_transf_28"/>
    <property type="match status" value="1"/>
</dbReference>
<evidence type="ECO:0000256" key="3">
    <source>
        <dbReference type="ARBA" id="ARBA00022676"/>
    </source>
</evidence>
<dbReference type="GO" id="GO:0005975">
    <property type="term" value="P:carbohydrate metabolic process"/>
    <property type="evidence" value="ECO:0007669"/>
    <property type="project" value="InterPro"/>
</dbReference>
<dbReference type="OrthoDB" id="9808936at2"/>
<keyword evidence="5 10" id="KW-0133">Cell shape</keyword>
<evidence type="ECO:0000313" key="14">
    <source>
        <dbReference type="EMBL" id="AMW34826.1"/>
    </source>
</evidence>
<dbReference type="Gene3D" id="3.40.50.2000">
    <property type="entry name" value="Glycogen Phosphorylase B"/>
    <property type="match status" value="2"/>
</dbReference>
<dbReference type="HAMAP" id="MF_00033">
    <property type="entry name" value="MurG"/>
    <property type="match status" value="1"/>
</dbReference>
<reference evidence="14 15" key="1">
    <citation type="submission" date="2016-02" db="EMBL/GenBank/DDBJ databases">
        <title>Complete Genome of H5569, the type strain of the newly described species Haematospirillium jordaniae.</title>
        <authorList>
            <person name="Nicholson A.C."/>
            <person name="Humrighouse B.W."/>
            <person name="Loparov V."/>
            <person name="McQuiston J.R."/>
        </authorList>
    </citation>
    <scope>NUCLEOTIDE SEQUENCE [LARGE SCALE GENOMIC DNA]</scope>
    <source>
        <strain evidence="14 15">H5569</strain>
    </source>
</reference>
<dbReference type="EMBL" id="CP014525">
    <property type="protein sequence ID" value="AMW34826.1"/>
    <property type="molecule type" value="Genomic_DNA"/>
</dbReference>
<evidence type="ECO:0000259" key="12">
    <source>
        <dbReference type="Pfam" id="PF03033"/>
    </source>
</evidence>
<feature type="binding site" evidence="10">
    <location>
        <position position="170"/>
    </location>
    <ligand>
        <name>UDP-N-acetyl-alpha-D-glucosamine</name>
        <dbReference type="ChEBI" id="CHEBI:57705"/>
    </ligand>
</feature>
<evidence type="ECO:0000256" key="11">
    <source>
        <dbReference type="SAM" id="Phobius"/>
    </source>
</evidence>
<keyword evidence="11" id="KW-0812">Transmembrane</keyword>
<feature type="binding site" evidence="10">
    <location>
        <position position="129"/>
    </location>
    <ligand>
        <name>UDP-N-acetyl-alpha-D-glucosamine</name>
        <dbReference type="ChEBI" id="CHEBI:57705"/>
    </ligand>
</feature>
<dbReference type="GO" id="GO:0051301">
    <property type="term" value="P:cell division"/>
    <property type="evidence" value="ECO:0007669"/>
    <property type="project" value="UniProtKB-KW"/>
</dbReference>
<dbReference type="GO" id="GO:0008360">
    <property type="term" value="P:regulation of cell shape"/>
    <property type="evidence" value="ECO:0007669"/>
    <property type="project" value="UniProtKB-KW"/>
</dbReference>
<dbReference type="InterPro" id="IPR007235">
    <property type="entry name" value="Glyco_trans_28_C"/>
</dbReference>
<keyword evidence="3 10" id="KW-0328">Glycosyltransferase</keyword>
<evidence type="ECO:0000313" key="15">
    <source>
        <dbReference type="Proteomes" id="UP000076066"/>
    </source>
</evidence>
<dbReference type="EC" id="2.4.1.227" evidence="10"/>
<keyword evidence="9 10" id="KW-0961">Cell wall biogenesis/degradation</keyword>
<evidence type="ECO:0000256" key="6">
    <source>
        <dbReference type="ARBA" id="ARBA00022984"/>
    </source>
</evidence>
<evidence type="ECO:0000256" key="9">
    <source>
        <dbReference type="ARBA" id="ARBA00023316"/>
    </source>
</evidence>
<evidence type="ECO:0000256" key="7">
    <source>
        <dbReference type="ARBA" id="ARBA00023136"/>
    </source>
</evidence>
<dbReference type="GO" id="GO:0009252">
    <property type="term" value="P:peptidoglycan biosynthetic process"/>
    <property type="evidence" value="ECO:0007669"/>
    <property type="project" value="UniProtKB-UniRule"/>
</dbReference>
<keyword evidence="7 10" id="KW-0472">Membrane</keyword>
<comment type="pathway">
    <text evidence="10">Cell wall biogenesis; peptidoglycan biosynthesis.</text>
</comment>
<protein>
    <recommendedName>
        <fullName evidence="10">UDP-N-acetylglucosamine--N-acetylmuramyl-(pentapeptide) pyrophosphoryl-undecaprenol N-acetylglucosamine transferase</fullName>
        <ecNumber evidence="10">2.4.1.227</ecNumber>
    </recommendedName>
    <alternativeName>
        <fullName evidence="10">Undecaprenyl-PP-MurNAc-pentapeptide-UDPGlcNAc GlcNAc transferase</fullName>
    </alternativeName>
</protein>
<dbReference type="InterPro" id="IPR004276">
    <property type="entry name" value="GlycoTrans_28_N"/>
</dbReference>
<dbReference type="GO" id="GO:0005886">
    <property type="term" value="C:plasma membrane"/>
    <property type="evidence" value="ECO:0007669"/>
    <property type="project" value="UniProtKB-SubCell"/>
</dbReference>
<dbReference type="Pfam" id="PF04101">
    <property type="entry name" value="Glyco_tran_28_C"/>
    <property type="match status" value="1"/>
</dbReference>
<dbReference type="GO" id="GO:0071555">
    <property type="term" value="P:cell wall organization"/>
    <property type="evidence" value="ECO:0007669"/>
    <property type="project" value="UniProtKB-KW"/>
</dbReference>
<keyword evidence="6 10" id="KW-0573">Peptidoglycan synthesis</keyword>
<dbReference type="CDD" id="cd03785">
    <property type="entry name" value="GT28_MurG"/>
    <property type="match status" value="1"/>
</dbReference>
<comment type="catalytic activity">
    <reaction evidence="10">
        <text>di-trans,octa-cis-undecaprenyl diphospho-N-acetyl-alpha-D-muramoyl-L-alanyl-D-glutamyl-meso-2,6-diaminopimeloyl-D-alanyl-D-alanine + UDP-N-acetyl-alpha-D-glucosamine = di-trans,octa-cis-undecaprenyl diphospho-[N-acetyl-alpha-D-glucosaminyl-(1-&gt;4)]-N-acetyl-alpha-D-muramoyl-L-alanyl-D-glutamyl-meso-2,6-diaminopimeloyl-D-alanyl-D-alanine + UDP + H(+)</text>
        <dbReference type="Rhea" id="RHEA:31227"/>
        <dbReference type="ChEBI" id="CHEBI:15378"/>
        <dbReference type="ChEBI" id="CHEBI:57705"/>
        <dbReference type="ChEBI" id="CHEBI:58223"/>
        <dbReference type="ChEBI" id="CHEBI:61387"/>
        <dbReference type="ChEBI" id="CHEBI:61388"/>
        <dbReference type="EC" id="2.4.1.227"/>
    </reaction>
</comment>
<dbReference type="PANTHER" id="PTHR21015:SF22">
    <property type="entry name" value="GLYCOSYLTRANSFERASE"/>
    <property type="match status" value="1"/>
</dbReference>
<evidence type="ECO:0000256" key="8">
    <source>
        <dbReference type="ARBA" id="ARBA00023306"/>
    </source>
</evidence>
<dbReference type="AlphaFoldDB" id="A0A143DDU4"/>
<dbReference type="GeneID" id="53316727"/>
<evidence type="ECO:0000256" key="5">
    <source>
        <dbReference type="ARBA" id="ARBA00022960"/>
    </source>
</evidence>
<dbReference type="UniPathway" id="UPA00219"/>
<dbReference type="GO" id="GO:0050511">
    <property type="term" value="F:undecaprenyldiphospho-muramoylpentapeptide beta-N-acetylglucosaminyltransferase activity"/>
    <property type="evidence" value="ECO:0007669"/>
    <property type="project" value="UniProtKB-UniRule"/>
</dbReference>
<dbReference type="Proteomes" id="UP000076066">
    <property type="component" value="Chromosome"/>
</dbReference>
<keyword evidence="8 10" id="KW-0131">Cell cycle</keyword>
<dbReference type="PANTHER" id="PTHR21015">
    <property type="entry name" value="UDP-N-ACETYLGLUCOSAMINE--N-ACETYLMURAMYL-(PENTAPEPTIDE) PYROPHOSPHORYL-UNDECAPRENOL N-ACETYLGLUCOSAMINE TRANSFERASE 1"/>
    <property type="match status" value="1"/>
</dbReference>
<feature type="domain" description="Glycosyl transferase family 28 C-terminal" evidence="13">
    <location>
        <begin position="192"/>
        <end position="356"/>
    </location>
</feature>
<comment type="caution">
    <text evidence="10">Lacks conserved residue(s) required for the propagation of feature annotation.</text>
</comment>
<keyword evidence="4 10" id="KW-0808">Transferase</keyword>
<comment type="function">
    <text evidence="10">Cell wall formation. Catalyzes the transfer of a GlcNAc subunit on undecaprenyl-pyrophosphoryl-MurNAc-pentapeptide (lipid intermediate I) to form undecaprenyl-pyrophosphoryl-MurNAc-(pentapeptide)GlcNAc (lipid intermediate II).</text>
</comment>
<dbReference type="KEGG" id="hjo:AY555_06105"/>
<feature type="binding site" evidence="10">
    <location>
        <position position="198"/>
    </location>
    <ligand>
        <name>UDP-N-acetyl-alpha-D-glucosamine</name>
        <dbReference type="ChEBI" id="CHEBI:57705"/>
    </ligand>
</feature>
<dbReference type="GO" id="GO:0051991">
    <property type="term" value="F:UDP-N-acetyl-D-glucosamine:N-acetylmuramoyl-L-alanyl-D-glutamyl-meso-2,6-diaminopimelyl-D-alanyl-D-alanine-diphosphoundecaprenol 4-beta-N-acetylglucosaminlytransferase activity"/>
    <property type="evidence" value="ECO:0007669"/>
    <property type="project" value="RHEA"/>
</dbReference>
<evidence type="ECO:0000259" key="13">
    <source>
        <dbReference type="Pfam" id="PF04101"/>
    </source>
</evidence>
<dbReference type="SUPFAM" id="SSF53756">
    <property type="entry name" value="UDP-Glycosyltransferase/glycogen phosphorylase"/>
    <property type="match status" value="1"/>
</dbReference>
<feature type="transmembrane region" description="Helical" evidence="11">
    <location>
        <begin position="100"/>
        <end position="125"/>
    </location>
</feature>
<dbReference type="RefSeq" id="WP_066134777.1">
    <property type="nucleotide sequence ID" value="NZ_CP014525.1"/>
</dbReference>
<dbReference type="STRING" id="1549855.AY555_06105"/>
<sequence>MNGQVTPRGRIVLAAGGTGGHVFPAEALAAELSKRGWSLSLITDQRGRAYGGTLGQVETFGVSSAQVLGQSPLARIAALAALLRGTWQARRILRQIRPKAIVGFGGYASVPAIAAGTLLGIPVLIHEQNAVLGRANRLFAKRVQAVATVYDAIRFLPPQVPAIRVGMPVRSGIHNIAGTPYIPPGPDGPVELLVLGGSQGARILTDVVPAALAALPDAIRTRVTISHQARPEDLERARHDYDRAGIAATVNAFFDDVPERLARAHLLIARAGASTVAEVTVAGRPSVLIPYGAAADDHQTANARAVEAAGGTMVISQDSFTPSTLTHTLVHLLSAPEHLVAMARHAGAWSIPDAAVRLGDAVENLACTPETA</sequence>
<evidence type="ECO:0000256" key="4">
    <source>
        <dbReference type="ARBA" id="ARBA00022679"/>
    </source>
</evidence>
<evidence type="ECO:0000256" key="2">
    <source>
        <dbReference type="ARBA" id="ARBA00022618"/>
    </source>
</evidence>
<feature type="domain" description="Glycosyltransferase family 28 N-terminal" evidence="12">
    <location>
        <begin position="11"/>
        <end position="147"/>
    </location>
</feature>
<keyword evidence="1 10" id="KW-1003">Cell membrane</keyword>
<name>A0A143DDU4_9PROT</name>
<evidence type="ECO:0000256" key="10">
    <source>
        <dbReference type="HAMAP-Rule" id="MF_00033"/>
    </source>
</evidence>
<gene>
    <name evidence="10" type="primary">murG</name>
    <name evidence="14" type="ORF">AY555_06105</name>
</gene>
<dbReference type="InterPro" id="IPR006009">
    <property type="entry name" value="GlcNAc_MurG"/>
</dbReference>
<feature type="binding site" evidence="10">
    <location>
        <position position="299"/>
    </location>
    <ligand>
        <name>UDP-N-acetyl-alpha-D-glucosamine</name>
        <dbReference type="ChEBI" id="CHEBI:57705"/>
    </ligand>
</feature>
<keyword evidence="11" id="KW-1133">Transmembrane helix</keyword>